<reference evidence="5" key="1">
    <citation type="submission" date="2017-03" db="EMBL/GenBank/DDBJ databases">
        <title>Phytopthora megakarya and P. palmivora, two closely related causual agents of cacao black pod achieved similar genome size and gene model numbers by different mechanisms.</title>
        <authorList>
            <person name="Ali S."/>
            <person name="Shao J."/>
            <person name="Larry D.J."/>
            <person name="Kronmiller B."/>
            <person name="Shen D."/>
            <person name="Strem M.D."/>
            <person name="Melnick R.L."/>
            <person name="Guiltinan M.J."/>
            <person name="Tyler B.M."/>
            <person name="Meinhardt L.W."/>
            <person name="Bailey B.A."/>
        </authorList>
    </citation>
    <scope>NUCLEOTIDE SEQUENCE [LARGE SCALE GENOMIC DNA]</scope>
    <source>
        <strain evidence="5">zdho120</strain>
    </source>
</reference>
<keyword evidence="1" id="KW-0347">Helicase</keyword>
<keyword evidence="1" id="KW-0227">DNA damage</keyword>
<keyword evidence="1" id="KW-0233">DNA recombination</keyword>
<comment type="similarity">
    <text evidence="1">Belongs to the helicase family.</text>
</comment>
<dbReference type="Gene3D" id="3.40.50.300">
    <property type="entry name" value="P-loop containing nucleotide triphosphate hydrolases"/>
    <property type="match status" value="1"/>
</dbReference>
<keyword evidence="2" id="KW-0472">Membrane</keyword>
<dbReference type="EC" id="5.6.2.3" evidence="1"/>
<dbReference type="GO" id="GO:0005524">
    <property type="term" value="F:ATP binding"/>
    <property type="evidence" value="ECO:0007669"/>
    <property type="project" value="UniProtKB-KW"/>
</dbReference>
<keyword evidence="5" id="KW-1185">Reference proteome</keyword>
<dbReference type="Pfam" id="PF05970">
    <property type="entry name" value="PIF1"/>
    <property type="match status" value="1"/>
</dbReference>
<evidence type="ECO:0000256" key="1">
    <source>
        <dbReference type="RuleBase" id="RU363044"/>
    </source>
</evidence>
<protein>
    <recommendedName>
        <fullName evidence="1">ATP-dependent DNA helicase</fullName>
        <ecNumber evidence="1">5.6.2.3</ecNumber>
    </recommendedName>
</protein>
<keyword evidence="2" id="KW-1133">Transmembrane helix</keyword>
<proteinExistence type="inferred from homology"/>
<sequence length="119" mass="13068">LIGYLDGEAGTGKTTAVEALLALAKHWGREGIVLTLAFTGAAAIIIHWKTMHSARHLKLHGAEPDSPPSFEMKSRFGRVLWDIIDNISITHRSLLGGTDTVSLTMSRMLKTFMKANMCY</sequence>
<dbReference type="GO" id="GO:0000723">
    <property type="term" value="P:telomere maintenance"/>
    <property type="evidence" value="ECO:0007669"/>
    <property type="project" value="InterPro"/>
</dbReference>
<dbReference type="Proteomes" id="UP000198211">
    <property type="component" value="Unassembled WGS sequence"/>
</dbReference>
<accession>A0A225US31</accession>
<dbReference type="OrthoDB" id="432234at2759"/>
<dbReference type="InterPro" id="IPR010285">
    <property type="entry name" value="DNA_helicase_pif1-like_DEAD"/>
</dbReference>
<gene>
    <name evidence="4" type="ORF">PHMEG_00034101</name>
</gene>
<dbReference type="EMBL" id="NBNE01012475">
    <property type="protein sequence ID" value="OWY95803.1"/>
    <property type="molecule type" value="Genomic_DNA"/>
</dbReference>
<dbReference type="AlphaFoldDB" id="A0A225US31"/>
<keyword evidence="1" id="KW-0234">DNA repair</keyword>
<dbReference type="GO" id="GO:0006310">
    <property type="term" value="P:DNA recombination"/>
    <property type="evidence" value="ECO:0007669"/>
    <property type="project" value="UniProtKB-KW"/>
</dbReference>
<dbReference type="InterPro" id="IPR027417">
    <property type="entry name" value="P-loop_NTPase"/>
</dbReference>
<feature type="domain" description="DNA helicase Pif1-like DEAD-box helicase" evidence="3">
    <location>
        <begin position="4"/>
        <end position="101"/>
    </location>
</feature>
<dbReference type="GO" id="GO:0016887">
    <property type="term" value="F:ATP hydrolysis activity"/>
    <property type="evidence" value="ECO:0007669"/>
    <property type="project" value="RHEA"/>
</dbReference>
<evidence type="ECO:0000313" key="4">
    <source>
        <dbReference type="EMBL" id="OWY95803.1"/>
    </source>
</evidence>
<evidence type="ECO:0000259" key="3">
    <source>
        <dbReference type="Pfam" id="PF05970"/>
    </source>
</evidence>
<name>A0A225US31_9STRA</name>
<comment type="caution">
    <text evidence="4">The sequence shown here is derived from an EMBL/GenBank/DDBJ whole genome shotgun (WGS) entry which is preliminary data.</text>
</comment>
<evidence type="ECO:0000313" key="5">
    <source>
        <dbReference type="Proteomes" id="UP000198211"/>
    </source>
</evidence>
<keyword evidence="2" id="KW-0812">Transmembrane</keyword>
<dbReference type="GO" id="GO:0006281">
    <property type="term" value="P:DNA repair"/>
    <property type="evidence" value="ECO:0007669"/>
    <property type="project" value="UniProtKB-KW"/>
</dbReference>
<keyword evidence="1" id="KW-0547">Nucleotide-binding</keyword>
<evidence type="ECO:0000256" key="2">
    <source>
        <dbReference type="SAM" id="Phobius"/>
    </source>
</evidence>
<feature type="transmembrane region" description="Helical" evidence="2">
    <location>
        <begin position="31"/>
        <end position="48"/>
    </location>
</feature>
<comment type="catalytic activity">
    <reaction evidence="1">
        <text>ATP + H2O = ADP + phosphate + H(+)</text>
        <dbReference type="Rhea" id="RHEA:13065"/>
        <dbReference type="ChEBI" id="CHEBI:15377"/>
        <dbReference type="ChEBI" id="CHEBI:15378"/>
        <dbReference type="ChEBI" id="CHEBI:30616"/>
        <dbReference type="ChEBI" id="CHEBI:43474"/>
        <dbReference type="ChEBI" id="CHEBI:456216"/>
        <dbReference type="EC" id="5.6.2.3"/>
    </reaction>
</comment>
<keyword evidence="1" id="KW-0378">Hydrolase</keyword>
<dbReference type="SUPFAM" id="SSF52540">
    <property type="entry name" value="P-loop containing nucleoside triphosphate hydrolases"/>
    <property type="match status" value="1"/>
</dbReference>
<feature type="non-terminal residue" evidence="4">
    <location>
        <position position="1"/>
    </location>
</feature>
<keyword evidence="1" id="KW-0067">ATP-binding</keyword>
<dbReference type="GO" id="GO:0043139">
    <property type="term" value="F:5'-3' DNA helicase activity"/>
    <property type="evidence" value="ECO:0007669"/>
    <property type="project" value="UniProtKB-EC"/>
</dbReference>
<comment type="cofactor">
    <cofactor evidence="1">
        <name>Mg(2+)</name>
        <dbReference type="ChEBI" id="CHEBI:18420"/>
    </cofactor>
</comment>
<organism evidence="4 5">
    <name type="scientific">Phytophthora megakarya</name>
    <dbReference type="NCBI Taxonomy" id="4795"/>
    <lineage>
        <taxon>Eukaryota</taxon>
        <taxon>Sar</taxon>
        <taxon>Stramenopiles</taxon>
        <taxon>Oomycota</taxon>
        <taxon>Peronosporomycetes</taxon>
        <taxon>Peronosporales</taxon>
        <taxon>Peronosporaceae</taxon>
        <taxon>Phytophthora</taxon>
    </lineage>
</organism>